<dbReference type="Proteomes" id="UP000198869">
    <property type="component" value="Unassembled WGS sequence"/>
</dbReference>
<dbReference type="OrthoDB" id="1190657at2"/>
<dbReference type="AlphaFoldDB" id="A0A1G8L883"/>
<gene>
    <name evidence="1" type="ORF">SAMN05421846_10914</name>
</gene>
<organism evidence="1 2">
    <name type="scientific">Chryseobacterium taeanense</name>
    <dbReference type="NCBI Taxonomy" id="311334"/>
    <lineage>
        <taxon>Bacteria</taxon>
        <taxon>Pseudomonadati</taxon>
        <taxon>Bacteroidota</taxon>
        <taxon>Flavobacteriia</taxon>
        <taxon>Flavobacteriales</taxon>
        <taxon>Weeksellaceae</taxon>
        <taxon>Chryseobacterium group</taxon>
        <taxon>Chryseobacterium</taxon>
    </lineage>
</organism>
<evidence type="ECO:0000313" key="2">
    <source>
        <dbReference type="Proteomes" id="UP000198869"/>
    </source>
</evidence>
<evidence type="ECO:0000313" key="1">
    <source>
        <dbReference type="EMBL" id="SDI51929.1"/>
    </source>
</evidence>
<reference evidence="2" key="1">
    <citation type="submission" date="2016-10" db="EMBL/GenBank/DDBJ databases">
        <authorList>
            <person name="Varghese N."/>
            <person name="Submissions S."/>
        </authorList>
    </citation>
    <scope>NUCLEOTIDE SEQUENCE [LARGE SCALE GENOMIC DNA]</scope>
    <source>
        <strain evidence="2">DSM 17071</strain>
    </source>
</reference>
<dbReference type="STRING" id="311334.SAMN05421846_10914"/>
<name>A0A1G8L883_9FLAO</name>
<proteinExistence type="predicted"/>
<keyword evidence="2" id="KW-1185">Reference proteome</keyword>
<sequence>MSQNPEINQSGSASINSGQYCTWKTANGTSSTLNITNASLANNLTVAITGAPASGLTVQVNGAMVSSVDGIWTLPPNNPSMAIIATGNFLGTTVTITNITNVQNDAQAAIQCQTSQS</sequence>
<accession>A0A1G8L883</accession>
<protein>
    <submittedName>
        <fullName evidence="1">Uncharacterized protein</fullName>
    </submittedName>
</protein>
<dbReference type="EMBL" id="FNDW01000009">
    <property type="protein sequence ID" value="SDI51929.1"/>
    <property type="molecule type" value="Genomic_DNA"/>
</dbReference>
<dbReference type="RefSeq" id="WP_089859357.1">
    <property type="nucleotide sequence ID" value="NZ_FNDW01000009.1"/>
</dbReference>